<dbReference type="EMBL" id="CAXLJM020000164">
    <property type="protein sequence ID" value="CAL8145405.1"/>
    <property type="molecule type" value="Genomic_DNA"/>
</dbReference>
<evidence type="ECO:0008006" key="3">
    <source>
        <dbReference type="Google" id="ProtNLM"/>
    </source>
</evidence>
<evidence type="ECO:0000313" key="2">
    <source>
        <dbReference type="Proteomes" id="UP001642540"/>
    </source>
</evidence>
<sequence>MFSRFLKVKEFVISKLADARQRSATQKELEGDGALVRKERPSFCGLLPEIWDKIFTYLGPQDILVAINTVPEWRELMKDQIASALLPEVLPVLVDNLTLPLKSILIWRGVNRKSKRVIEQLLEEDATSSQKHYENHTNHEWNQKLKARRVNTRLRVIGKIKKCYVFRSGEEIDKFLKHMGSSVASFPQASTPENPILSKSLRLQTGGGQADGIWRFMLLARYGHHVSELTCFKTGNIFGESLVHFVALLNHVPNLKILKLTNSLGLCSDDSIREHRDIEFPELRQLSLLVVELLFENFEPGEEQYSINRLLLKFYGPQLKILMCGENFFSVVDQQTLNSKLRNLKILKLRSVDKNTLVMLSAVNWKLEELQICAFNERDRGPGFLPLPPYCILDKDLVKLEDLASALNNFKDTLTHFQLNVPIGDKAFFLDNTDLIKVSPKVVKLTTALANLGYNWFWPMFDRKLPNLIELTLHTTTVTPRQIQAAEWNFALFRKLERIKICCARPGRGEEAMKIITRNSLRLMAASTD</sequence>
<evidence type="ECO:0000313" key="1">
    <source>
        <dbReference type="EMBL" id="CAL8145405.1"/>
    </source>
</evidence>
<organism evidence="1 2">
    <name type="scientific">Orchesella dallaii</name>
    <dbReference type="NCBI Taxonomy" id="48710"/>
    <lineage>
        <taxon>Eukaryota</taxon>
        <taxon>Metazoa</taxon>
        <taxon>Ecdysozoa</taxon>
        <taxon>Arthropoda</taxon>
        <taxon>Hexapoda</taxon>
        <taxon>Collembola</taxon>
        <taxon>Entomobryomorpha</taxon>
        <taxon>Entomobryoidea</taxon>
        <taxon>Orchesellidae</taxon>
        <taxon>Orchesellinae</taxon>
        <taxon>Orchesella</taxon>
    </lineage>
</organism>
<reference evidence="1 2" key="1">
    <citation type="submission" date="2024-08" db="EMBL/GenBank/DDBJ databases">
        <authorList>
            <person name="Cucini C."/>
            <person name="Frati F."/>
        </authorList>
    </citation>
    <scope>NUCLEOTIDE SEQUENCE [LARGE SCALE GENOMIC DNA]</scope>
</reference>
<protein>
    <recommendedName>
        <fullName evidence="3">F-box domain-containing protein</fullName>
    </recommendedName>
</protein>
<comment type="caution">
    <text evidence="1">The sequence shown here is derived from an EMBL/GenBank/DDBJ whole genome shotgun (WGS) entry which is preliminary data.</text>
</comment>
<dbReference type="Proteomes" id="UP001642540">
    <property type="component" value="Unassembled WGS sequence"/>
</dbReference>
<proteinExistence type="predicted"/>
<accession>A0ABP1S7M5</accession>
<keyword evidence="2" id="KW-1185">Reference proteome</keyword>
<gene>
    <name evidence="1" type="ORF">ODALV1_LOCUS30480</name>
</gene>
<name>A0ABP1S7M5_9HEXA</name>